<dbReference type="HAMAP" id="MF_00114">
    <property type="entry name" value="DeoC_type1"/>
    <property type="match status" value="1"/>
</dbReference>
<keyword evidence="3 7" id="KW-0456">Lyase</keyword>
<dbReference type="Proteomes" id="UP000280475">
    <property type="component" value="Chromosome"/>
</dbReference>
<evidence type="ECO:0000256" key="3">
    <source>
        <dbReference type="ARBA" id="ARBA00023239"/>
    </source>
</evidence>
<dbReference type="GO" id="GO:0006018">
    <property type="term" value="P:2-deoxyribose 1-phosphate catabolic process"/>
    <property type="evidence" value="ECO:0007669"/>
    <property type="project" value="UniProtKB-UniRule"/>
</dbReference>
<dbReference type="PIRSF" id="PIRSF001357">
    <property type="entry name" value="DeoC"/>
    <property type="match status" value="1"/>
</dbReference>
<organism evidence="8 9">
    <name type="scientific">Tetragenococcus halophilus</name>
    <name type="common">Pediococcus halophilus</name>
    <dbReference type="NCBI Taxonomy" id="51669"/>
    <lineage>
        <taxon>Bacteria</taxon>
        <taxon>Bacillati</taxon>
        <taxon>Bacillota</taxon>
        <taxon>Bacilli</taxon>
        <taxon>Lactobacillales</taxon>
        <taxon>Enterococcaceae</taxon>
        <taxon>Tetragenococcus</taxon>
    </lineage>
</organism>
<dbReference type="PANTHER" id="PTHR10889:SF1">
    <property type="entry name" value="DEOXYRIBOSE-PHOSPHATE ALDOLASE"/>
    <property type="match status" value="1"/>
</dbReference>
<comment type="similarity">
    <text evidence="1 7">Belongs to the DeoC/FbaB aldolase family. DeoC type 1 subfamily.</text>
</comment>
<dbReference type="EMBL" id="CP027768">
    <property type="protein sequence ID" value="AYW50234.1"/>
    <property type="molecule type" value="Genomic_DNA"/>
</dbReference>
<dbReference type="GO" id="GO:0009264">
    <property type="term" value="P:deoxyribonucleotide catabolic process"/>
    <property type="evidence" value="ECO:0007669"/>
    <property type="project" value="UniProtKB-UniRule"/>
</dbReference>
<evidence type="ECO:0000256" key="1">
    <source>
        <dbReference type="ARBA" id="ARBA00010936"/>
    </source>
</evidence>
<evidence type="ECO:0000256" key="7">
    <source>
        <dbReference type="HAMAP-Rule" id="MF_00114"/>
    </source>
</evidence>
<dbReference type="CDD" id="cd00959">
    <property type="entry name" value="DeoC"/>
    <property type="match status" value="1"/>
</dbReference>
<evidence type="ECO:0000256" key="6">
    <source>
        <dbReference type="ARBA" id="ARBA00056337"/>
    </source>
</evidence>
<gene>
    <name evidence="7 8" type="primary">deoC</name>
    <name evidence="8" type="ORF">C7H83_07050</name>
</gene>
<sequence length="238" mass="26232">MKRRIKMTIDLTVEQLANKIDHTLLKADAQEAAFEKLCQEARAYGFKMVAINSAPVTLCKKLLRDSPVHVGAAIGFPLGQTTIQTKVFETREAIKNGADEIDYVINLSKLKDGNDKYIEEEMQTIVDICKKENILSKVILETCYLTDDEKKKVCEIAKEVQPDFVKTTTGFGSAGATVADVKLMKEVVGDKVKVKAAGGIRDLKTAKDMLEAGADRLGMSSSVKVIEEYRAERAQLDG</sequence>
<reference evidence="8 9" key="1">
    <citation type="journal article" date="2012" name="Int. J. Syst. Evol. Microbiol.">
        <title>Characterization of Tetragenococcus strains from sugar thick juice reveals a novel species, Tetragenococcus osmophilus sp. nov., and divides Tetragenococcus halophilus into two subspecies, T. halophilus subsp. halophilus subsp. nov. and T. halophilus subsp. flandriensis subsp. nov.</title>
        <authorList>
            <person name="Juste A."/>
            <person name="Van Trappen S."/>
            <person name="Verreth C."/>
            <person name="Cleenwerck I."/>
            <person name="De Vos P."/>
            <person name="Lievens B."/>
            <person name="Willems K.A."/>
        </authorList>
    </citation>
    <scope>NUCLEOTIDE SEQUENCE [LARGE SCALE GENOMIC DNA]</scope>
    <source>
        <strain evidence="8 9">LMG 26042</strain>
    </source>
</reference>
<dbReference type="GO" id="GO:0016052">
    <property type="term" value="P:carbohydrate catabolic process"/>
    <property type="evidence" value="ECO:0007669"/>
    <property type="project" value="TreeGrafter"/>
</dbReference>
<keyword evidence="2 7" id="KW-0963">Cytoplasm</keyword>
<dbReference type="InterPro" id="IPR013785">
    <property type="entry name" value="Aldolase_TIM"/>
</dbReference>
<comment type="catalytic activity">
    <reaction evidence="5 7">
        <text>2-deoxy-D-ribose 5-phosphate = D-glyceraldehyde 3-phosphate + acetaldehyde</text>
        <dbReference type="Rhea" id="RHEA:12821"/>
        <dbReference type="ChEBI" id="CHEBI:15343"/>
        <dbReference type="ChEBI" id="CHEBI:59776"/>
        <dbReference type="ChEBI" id="CHEBI:62877"/>
        <dbReference type="EC" id="4.1.2.4"/>
    </reaction>
</comment>
<dbReference type="InterPro" id="IPR011343">
    <property type="entry name" value="DeoC"/>
</dbReference>
<name>A0A3G5FIS0_TETHA</name>
<comment type="pathway">
    <text evidence="7">Carbohydrate degradation; 2-deoxy-D-ribose 1-phosphate degradation; D-glyceraldehyde 3-phosphate and acetaldehyde from 2-deoxy-alpha-D-ribose 1-phosphate: step 2/2.</text>
</comment>
<dbReference type="Pfam" id="PF01791">
    <property type="entry name" value="DeoC"/>
    <property type="match status" value="1"/>
</dbReference>
<dbReference type="FunFam" id="3.20.20.70:FF:000044">
    <property type="entry name" value="Deoxyribose-phosphate aldolase"/>
    <property type="match status" value="1"/>
</dbReference>
<dbReference type="InterPro" id="IPR002915">
    <property type="entry name" value="DeoC/FbaB/LacD_aldolase"/>
</dbReference>
<keyword evidence="4 7" id="KW-0704">Schiff base</keyword>
<feature type="active site" description="Schiff-base intermediate with acetaldehyde" evidence="7">
    <location>
        <position position="166"/>
    </location>
</feature>
<dbReference type="SUPFAM" id="SSF51569">
    <property type="entry name" value="Aldolase"/>
    <property type="match status" value="1"/>
</dbReference>
<proteinExistence type="inferred from homology"/>
<dbReference type="UniPathway" id="UPA00002">
    <property type="reaction ID" value="UER00468"/>
</dbReference>
<accession>A0A3G5FIS0</accession>
<dbReference type="EC" id="4.1.2.4" evidence="7"/>
<dbReference type="NCBIfam" id="TIGR00126">
    <property type="entry name" value="deoC"/>
    <property type="match status" value="1"/>
</dbReference>
<dbReference type="GO" id="GO:0005737">
    <property type="term" value="C:cytoplasm"/>
    <property type="evidence" value="ECO:0007669"/>
    <property type="project" value="UniProtKB-SubCell"/>
</dbReference>
<feature type="active site" description="Proton donor/acceptor" evidence="7">
    <location>
        <position position="195"/>
    </location>
</feature>
<evidence type="ECO:0000256" key="2">
    <source>
        <dbReference type="ARBA" id="ARBA00022490"/>
    </source>
</evidence>
<comment type="subcellular location">
    <subcellularLocation>
        <location evidence="7">Cytoplasm</location>
    </subcellularLocation>
</comment>
<evidence type="ECO:0000256" key="4">
    <source>
        <dbReference type="ARBA" id="ARBA00023270"/>
    </source>
</evidence>
<dbReference type="Gene3D" id="3.20.20.70">
    <property type="entry name" value="Aldolase class I"/>
    <property type="match status" value="1"/>
</dbReference>
<comment type="function">
    <text evidence="6 7">Catalyzes a reversible aldol reaction between acetaldehyde and D-glyceraldehyde 3-phosphate to generate 2-deoxy-D-ribose 5-phosphate.</text>
</comment>
<evidence type="ECO:0000256" key="5">
    <source>
        <dbReference type="ARBA" id="ARBA00048791"/>
    </source>
</evidence>
<dbReference type="GO" id="GO:0004139">
    <property type="term" value="F:deoxyribose-phosphate aldolase activity"/>
    <property type="evidence" value="ECO:0007669"/>
    <property type="project" value="UniProtKB-UniRule"/>
</dbReference>
<dbReference type="SMART" id="SM01133">
    <property type="entry name" value="DeoC"/>
    <property type="match status" value="1"/>
</dbReference>
<feature type="active site" description="Proton donor/acceptor" evidence="7">
    <location>
        <position position="102"/>
    </location>
</feature>
<dbReference type="InterPro" id="IPR028581">
    <property type="entry name" value="DeoC_typeI"/>
</dbReference>
<evidence type="ECO:0000313" key="8">
    <source>
        <dbReference type="EMBL" id="AYW50234.1"/>
    </source>
</evidence>
<dbReference type="PANTHER" id="PTHR10889">
    <property type="entry name" value="DEOXYRIBOSE-PHOSPHATE ALDOLASE"/>
    <property type="match status" value="1"/>
</dbReference>
<dbReference type="AlphaFoldDB" id="A0A3G5FIS0"/>
<evidence type="ECO:0000313" key="9">
    <source>
        <dbReference type="Proteomes" id="UP000280475"/>
    </source>
</evidence>
<protein>
    <recommendedName>
        <fullName evidence="7">Deoxyribose-phosphate aldolase</fullName>
        <shortName evidence="7">DERA</shortName>
        <ecNumber evidence="7">4.1.2.4</ecNumber>
    </recommendedName>
    <alternativeName>
        <fullName evidence="7">2-deoxy-D-ribose 5-phosphate aldolase</fullName>
    </alternativeName>
    <alternativeName>
        <fullName evidence="7">Phosphodeoxyriboaldolase</fullName>
        <shortName evidence="7">Deoxyriboaldolase</shortName>
    </alternativeName>
</protein>